<evidence type="ECO:0000313" key="2">
    <source>
        <dbReference type="Proteomes" id="UP000198460"/>
    </source>
</evidence>
<accession>A0A238H9D1</accession>
<protein>
    <submittedName>
        <fullName evidence="1">Uncharacterized protein</fullName>
    </submittedName>
</protein>
<reference evidence="1 2" key="1">
    <citation type="submission" date="2017-04" db="EMBL/GenBank/DDBJ databases">
        <authorList>
            <person name="Afonso C.L."/>
            <person name="Miller P.J."/>
            <person name="Scott M.A."/>
            <person name="Spackman E."/>
            <person name="Goraichik I."/>
            <person name="Dimitrov K.M."/>
            <person name="Suarez D.L."/>
            <person name="Swayne D.E."/>
        </authorList>
    </citation>
    <scope>NUCLEOTIDE SEQUENCE [LARGE SCALE GENOMIC DNA]</scope>
    <source>
        <strain evidence="1">LMG 28154</strain>
    </source>
</reference>
<gene>
    <name evidence="1" type="ORF">BSIN_4734</name>
</gene>
<dbReference type="EMBL" id="FXAN01000085">
    <property type="protein sequence ID" value="SMG01976.1"/>
    <property type="molecule type" value="Genomic_DNA"/>
</dbReference>
<evidence type="ECO:0000313" key="1">
    <source>
        <dbReference type="EMBL" id="SMG01976.1"/>
    </source>
</evidence>
<dbReference type="Proteomes" id="UP000198460">
    <property type="component" value="Unassembled WGS sequence"/>
</dbReference>
<organism evidence="1 2">
    <name type="scientific">Burkholderia singularis</name>
    <dbReference type="NCBI Taxonomy" id="1503053"/>
    <lineage>
        <taxon>Bacteria</taxon>
        <taxon>Pseudomonadati</taxon>
        <taxon>Pseudomonadota</taxon>
        <taxon>Betaproteobacteria</taxon>
        <taxon>Burkholderiales</taxon>
        <taxon>Burkholderiaceae</taxon>
        <taxon>Burkholderia</taxon>
        <taxon>pseudomallei group</taxon>
    </lineage>
</organism>
<sequence length="62" mass="6671">MLGWLYPGWRGAPAAADHNRRCRAGAPACRFRTFALARTGAAGQRTGAAAAEMALLKKLDWL</sequence>
<dbReference type="AlphaFoldDB" id="A0A238H9D1"/>
<proteinExistence type="predicted"/>
<name>A0A238H9D1_9BURK</name>